<dbReference type="InterPro" id="IPR015946">
    <property type="entry name" value="KH_dom-like_a/b"/>
</dbReference>
<comment type="caution">
    <text evidence="8">The sequence shown here is derived from an EMBL/GenBank/DDBJ whole genome shotgun (WGS) entry which is preliminary data.</text>
</comment>
<evidence type="ECO:0000313" key="8">
    <source>
        <dbReference type="EMBL" id="MBC8532067.1"/>
    </source>
</evidence>
<dbReference type="InterPro" id="IPR039247">
    <property type="entry name" value="KhpB"/>
</dbReference>
<dbReference type="Proteomes" id="UP000623172">
    <property type="component" value="Unassembled WGS sequence"/>
</dbReference>
<dbReference type="InterPro" id="IPR036867">
    <property type="entry name" value="R3H_dom_sf"/>
</dbReference>
<feature type="domain" description="R3H" evidence="7">
    <location>
        <begin position="139"/>
        <end position="205"/>
    </location>
</feature>
<keyword evidence="4 6" id="KW-0143">Chaperone</keyword>
<dbReference type="SMART" id="SM00393">
    <property type="entry name" value="R3H"/>
    <property type="match status" value="1"/>
</dbReference>
<comment type="subcellular location">
    <subcellularLocation>
        <location evidence="6">Cytoplasm</location>
    </subcellularLocation>
</comment>
<dbReference type="CDD" id="cd02644">
    <property type="entry name" value="R3H_jag"/>
    <property type="match status" value="1"/>
</dbReference>
<keyword evidence="2 6" id="KW-0694">RNA-binding</keyword>
<dbReference type="PANTHER" id="PTHR35800:SF1">
    <property type="entry name" value="RNA-BINDING PROTEIN KHPB"/>
    <property type="match status" value="1"/>
</dbReference>
<gene>
    <name evidence="6" type="primary">khpB</name>
    <name evidence="6" type="synonym">eloR</name>
    <name evidence="8" type="ORF">H8696_09430</name>
</gene>
<evidence type="ECO:0000313" key="9">
    <source>
        <dbReference type="Proteomes" id="UP000623172"/>
    </source>
</evidence>
<keyword evidence="5 6" id="KW-0961">Cell wall biogenesis/degradation</keyword>
<dbReference type="PROSITE" id="PS51061">
    <property type="entry name" value="R3H"/>
    <property type="match status" value="1"/>
</dbReference>
<organism evidence="8 9">
    <name type="scientific">Gehongia tenuis</name>
    <dbReference type="NCBI Taxonomy" id="2763655"/>
    <lineage>
        <taxon>Bacteria</taxon>
        <taxon>Bacillati</taxon>
        <taxon>Bacillota</taxon>
        <taxon>Clostridia</taxon>
        <taxon>Christensenellales</taxon>
        <taxon>Christensenellaceae</taxon>
        <taxon>Gehongia</taxon>
    </lineage>
</organism>
<evidence type="ECO:0000256" key="2">
    <source>
        <dbReference type="ARBA" id="ARBA00022884"/>
    </source>
</evidence>
<reference evidence="8" key="1">
    <citation type="submission" date="2020-08" db="EMBL/GenBank/DDBJ databases">
        <title>Genome public.</title>
        <authorList>
            <person name="Liu C."/>
            <person name="Sun Q."/>
        </authorList>
    </citation>
    <scope>NUCLEOTIDE SEQUENCE</scope>
    <source>
        <strain evidence="8">NSJ-53</strain>
    </source>
</reference>
<dbReference type="NCBIfam" id="NF041568">
    <property type="entry name" value="Jag_EloR"/>
    <property type="match status" value="1"/>
</dbReference>
<dbReference type="GO" id="GO:0005737">
    <property type="term" value="C:cytoplasm"/>
    <property type="evidence" value="ECO:0007669"/>
    <property type="project" value="UniProtKB-SubCell"/>
</dbReference>
<dbReference type="GO" id="GO:0008360">
    <property type="term" value="P:regulation of cell shape"/>
    <property type="evidence" value="ECO:0007669"/>
    <property type="project" value="UniProtKB-KW"/>
</dbReference>
<dbReference type="PANTHER" id="PTHR35800">
    <property type="entry name" value="PROTEIN JAG"/>
    <property type="match status" value="1"/>
</dbReference>
<dbReference type="AlphaFoldDB" id="A0A926HLH2"/>
<evidence type="ECO:0000256" key="4">
    <source>
        <dbReference type="ARBA" id="ARBA00023186"/>
    </source>
</evidence>
<protein>
    <recommendedName>
        <fullName evidence="6">RNA-binding protein KhpB</fullName>
    </recommendedName>
    <alternativeName>
        <fullName evidence="6">RNA-binding protein EloR</fullName>
    </alternativeName>
</protein>
<comment type="caution">
    <text evidence="6">Lacks conserved residue(s) required for the propagation of feature annotation.</text>
</comment>
<dbReference type="SMART" id="SM01245">
    <property type="entry name" value="Jag_N"/>
    <property type="match status" value="1"/>
</dbReference>
<dbReference type="InterPro" id="IPR038008">
    <property type="entry name" value="Jag_KH"/>
</dbReference>
<proteinExistence type="inferred from homology"/>
<dbReference type="CDD" id="cd02414">
    <property type="entry name" value="KH-II_Jag"/>
    <property type="match status" value="1"/>
</dbReference>
<accession>A0A926HLH2</accession>
<keyword evidence="9" id="KW-1185">Reference proteome</keyword>
<dbReference type="GO" id="GO:0071555">
    <property type="term" value="P:cell wall organization"/>
    <property type="evidence" value="ECO:0007669"/>
    <property type="project" value="UniProtKB-KW"/>
</dbReference>
<comment type="subunit">
    <text evidence="6">Forms a complex with KhpA.</text>
</comment>
<dbReference type="Pfam" id="PF13083">
    <property type="entry name" value="KH_KhpA-B"/>
    <property type="match status" value="1"/>
</dbReference>
<name>A0A926HLH2_9FIRM</name>
<keyword evidence="1 6" id="KW-0963">Cytoplasm</keyword>
<dbReference type="Pfam" id="PF01424">
    <property type="entry name" value="R3H"/>
    <property type="match status" value="1"/>
</dbReference>
<dbReference type="EMBL" id="JACRSR010000004">
    <property type="protein sequence ID" value="MBC8532067.1"/>
    <property type="molecule type" value="Genomic_DNA"/>
</dbReference>
<dbReference type="Gene3D" id="3.30.1370.50">
    <property type="entry name" value="R3H-like domain"/>
    <property type="match status" value="1"/>
</dbReference>
<comment type="function">
    <text evidence="6">A probable RNA chaperone. Forms a complex with KhpA which binds to cellular RNA and controls its expression. Plays a role in peptidoglycan (PG) homeostasis and cell length regulation.</text>
</comment>
<evidence type="ECO:0000256" key="6">
    <source>
        <dbReference type="HAMAP-Rule" id="MF_00867"/>
    </source>
</evidence>
<dbReference type="SUPFAM" id="SSF82708">
    <property type="entry name" value="R3H domain"/>
    <property type="match status" value="1"/>
</dbReference>
<evidence type="ECO:0000259" key="7">
    <source>
        <dbReference type="PROSITE" id="PS51061"/>
    </source>
</evidence>
<dbReference type="Pfam" id="PF14804">
    <property type="entry name" value="Jag_N"/>
    <property type="match status" value="1"/>
</dbReference>
<evidence type="ECO:0000256" key="5">
    <source>
        <dbReference type="ARBA" id="ARBA00023316"/>
    </source>
</evidence>
<dbReference type="GO" id="GO:0009252">
    <property type="term" value="P:peptidoglycan biosynthetic process"/>
    <property type="evidence" value="ECO:0007669"/>
    <property type="project" value="UniProtKB-UniRule"/>
</dbReference>
<dbReference type="Gene3D" id="3.30.300.20">
    <property type="match status" value="1"/>
</dbReference>
<evidence type="ECO:0000256" key="3">
    <source>
        <dbReference type="ARBA" id="ARBA00022960"/>
    </source>
</evidence>
<dbReference type="InterPro" id="IPR034079">
    <property type="entry name" value="R3H_KhpB"/>
</dbReference>
<dbReference type="HAMAP" id="MF_00867">
    <property type="entry name" value="KhpB"/>
    <property type="match status" value="1"/>
</dbReference>
<dbReference type="InterPro" id="IPR001374">
    <property type="entry name" value="R3H_dom"/>
</dbReference>
<comment type="similarity">
    <text evidence="6">Belongs to the KhpB RNA-binding protein family.</text>
</comment>
<keyword evidence="3 6" id="KW-0133">Cell shape</keyword>
<dbReference type="Gene3D" id="3.30.30.80">
    <property type="entry name" value="probable RNA-binding protein from clostridium symbiosum atcc 14940"/>
    <property type="match status" value="1"/>
</dbReference>
<dbReference type="RefSeq" id="WP_249317102.1">
    <property type="nucleotide sequence ID" value="NZ_JACRSR010000004.1"/>
</dbReference>
<comment type="domain">
    <text evidence="6">Has an N-terminal Jag-N domain and 2 RNA-binding domains (KH and R3H).</text>
</comment>
<sequence>MKSVEKSAKNVEEAVDAALFELALTRDDVEIEVLEEGSKGIFGFGSKNARVKVTEKDTFESRAIHFLEKVCSYLDVTPSFHCHREDNILKIQMEGPGMGAVIGHRGETLDALQYLTTLAARRDGFQDEKLMLDAENYRAKREESLVKLANKMAAKCERTGRRVALEPMNPYERRILHFALQDHPTVTTMSEGVEPRRRVIILPKS</sequence>
<dbReference type="InterPro" id="IPR032782">
    <property type="entry name" value="KhpB_N"/>
</dbReference>
<dbReference type="GO" id="GO:0003723">
    <property type="term" value="F:RNA binding"/>
    <property type="evidence" value="ECO:0007669"/>
    <property type="project" value="UniProtKB-UniRule"/>
</dbReference>
<dbReference type="InterPro" id="IPR038247">
    <property type="entry name" value="Jag_N_dom_sf"/>
</dbReference>
<evidence type="ECO:0000256" key="1">
    <source>
        <dbReference type="ARBA" id="ARBA00022490"/>
    </source>
</evidence>